<dbReference type="RefSeq" id="XP_064662666.1">
    <property type="nucleotide sequence ID" value="XM_064798339.1"/>
</dbReference>
<protein>
    <submittedName>
        <fullName evidence="2">Uncharacterized protein</fullName>
    </submittedName>
</protein>
<dbReference type="AlphaFoldDB" id="A0AAV9PP03"/>
<dbReference type="GeneID" id="89922424"/>
<proteinExistence type="predicted"/>
<keyword evidence="3" id="KW-1185">Reference proteome</keyword>
<feature type="compositionally biased region" description="Low complexity" evidence="1">
    <location>
        <begin position="199"/>
        <end position="208"/>
    </location>
</feature>
<feature type="region of interest" description="Disordered" evidence="1">
    <location>
        <begin position="197"/>
        <end position="226"/>
    </location>
</feature>
<gene>
    <name evidence="2" type="ORF">LTR77_001076</name>
</gene>
<name>A0AAV9PP03_9PEZI</name>
<dbReference type="Proteomes" id="UP001337655">
    <property type="component" value="Unassembled WGS sequence"/>
</dbReference>
<evidence type="ECO:0000313" key="2">
    <source>
        <dbReference type="EMBL" id="KAK5173997.1"/>
    </source>
</evidence>
<comment type="caution">
    <text evidence="2">The sequence shown here is derived from an EMBL/GenBank/DDBJ whole genome shotgun (WGS) entry which is preliminary data.</text>
</comment>
<accession>A0AAV9PP03</accession>
<reference evidence="2 3" key="1">
    <citation type="submission" date="2023-08" db="EMBL/GenBank/DDBJ databases">
        <title>Black Yeasts Isolated from many extreme environments.</title>
        <authorList>
            <person name="Coleine C."/>
            <person name="Stajich J.E."/>
            <person name="Selbmann L."/>
        </authorList>
    </citation>
    <scope>NUCLEOTIDE SEQUENCE [LARGE SCALE GENOMIC DNA]</scope>
    <source>
        <strain evidence="2 3">CCFEE 5935</strain>
    </source>
</reference>
<evidence type="ECO:0000313" key="3">
    <source>
        <dbReference type="Proteomes" id="UP001337655"/>
    </source>
</evidence>
<dbReference type="EMBL" id="JAVRRT010000002">
    <property type="protein sequence ID" value="KAK5173997.1"/>
    <property type="molecule type" value="Genomic_DNA"/>
</dbReference>
<organism evidence="2 3">
    <name type="scientific">Saxophila tyrrhenica</name>
    <dbReference type="NCBI Taxonomy" id="1690608"/>
    <lineage>
        <taxon>Eukaryota</taxon>
        <taxon>Fungi</taxon>
        <taxon>Dikarya</taxon>
        <taxon>Ascomycota</taxon>
        <taxon>Pezizomycotina</taxon>
        <taxon>Dothideomycetes</taxon>
        <taxon>Dothideomycetidae</taxon>
        <taxon>Mycosphaerellales</taxon>
        <taxon>Extremaceae</taxon>
        <taxon>Saxophila</taxon>
    </lineage>
</organism>
<sequence>MKIPPAAAAWLALDTAYAIPSRTRPDVVSYDIALPHGLVVREEGCDVINTVLSTIGTSSSRVVYASTAGLSAFGVCRILRDHGIGGIGTNDCSSIALIVGPVVLSIFVATGSGADPAPTQDTEKRSSPLLLADHVHSTFAGLGFEHDGVSSVPLAPHDASSTHLPMLDHAHVKNFRHGNHTVDLHYADFGSGNGHVRISPPSTSFSSTNPEHSKRQGHDGPGFKISFTSRQPSLLTQDHMSQASYAIADDWADRADRNDPENMADYIGFQETDDTANFYYRIIPEGDGYGLEYESVDVCGGMGGYL</sequence>
<evidence type="ECO:0000256" key="1">
    <source>
        <dbReference type="SAM" id="MobiDB-lite"/>
    </source>
</evidence>